<proteinExistence type="inferred from homology"/>
<keyword evidence="8" id="KW-1015">Disulfide bond</keyword>
<dbReference type="GO" id="GO:0006508">
    <property type="term" value="P:proteolysis"/>
    <property type="evidence" value="ECO:0007669"/>
    <property type="project" value="UniProtKB-KW"/>
</dbReference>
<dbReference type="CDD" id="cd00190">
    <property type="entry name" value="Tryp_SPc"/>
    <property type="match status" value="1"/>
</dbReference>
<evidence type="ECO:0000256" key="4">
    <source>
        <dbReference type="ARBA" id="ARBA00022729"/>
    </source>
</evidence>
<organism evidence="14">
    <name type="scientific">Drosophila persimilis</name>
    <name type="common">Fruit fly</name>
    <dbReference type="NCBI Taxonomy" id="7234"/>
    <lineage>
        <taxon>Eukaryota</taxon>
        <taxon>Metazoa</taxon>
        <taxon>Ecdysozoa</taxon>
        <taxon>Arthropoda</taxon>
        <taxon>Hexapoda</taxon>
        <taxon>Insecta</taxon>
        <taxon>Pterygota</taxon>
        <taxon>Neoptera</taxon>
        <taxon>Endopterygota</taxon>
        <taxon>Diptera</taxon>
        <taxon>Brachycera</taxon>
        <taxon>Muscomorpha</taxon>
        <taxon>Ephydroidea</taxon>
        <taxon>Drosophilidae</taxon>
        <taxon>Drosophila</taxon>
        <taxon>Sophophora</taxon>
    </lineage>
</organism>
<evidence type="ECO:0000256" key="8">
    <source>
        <dbReference type="ARBA" id="ARBA00023157"/>
    </source>
</evidence>
<dbReference type="InterPro" id="IPR009003">
    <property type="entry name" value="Peptidase_S1_PA"/>
</dbReference>
<evidence type="ECO:0000313" key="14">
    <source>
        <dbReference type="Proteomes" id="UP000008744"/>
    </source>
</evidence>
<evidence type="ECO:0000256" key="6">
    <source>
        <dbReference type="ARBA" id="ARBA00022825"/>
    </source>
</evidence>
<evidence type="ECO:0000313" key="13">
    <source>
        <dbReference type="EMBL" id="EDW35870.1"/>
    </source>
</evidence>
<dbReference type="SMR" id="B4GHA0"/>
<evidence type="ECO:0000256" key="2">
    <source>
        <dbReference type="ARBA" id="ARBA00022525"/>
    </source>
</evidence>
<feature type="region of interest" description="Disordered" evidence="10">
    <location>
        <begin position="285"/>
        <end position="304"/>
    </location>
</feature>
<sequence>MVSLHIKIAAAGLALLASFVLAANKYSTPQEQTQLLDQNCAVHSPQLSRSYPRILGGQNTAPDSSPWMALITKSGRFSCGGSLINARYVLTAAHCSSPEPLKVRLGAYDIETYSVDSEEFDVELQIPFPNYQSYLTDDIALFRLARRMEYKDHIIPICLLLERNFWNQQHLVQRFNVTGWGKTSSGRASRVLQTASLRNLGREICTAKFLRNITEAQICAGAVNTYTCSGDSGGPLSALIKYGRKQRFVLFGIDSFGLTNCNGPTVFTNVMYYMAWIVQTVRDRSPTHRSLPPAPNHRQWPKRP</sequence>
<evidence type="ECO:0000256" key="1">
    <source>
        <dbReference type="ARBA" id="ARBA00004613"/>
    </source>
</evidence>
<feature type="domain" description="Peptidase S1" evidence="12">
    <location>
        <begin position="54"/>
        <end position="282"/>
    </location>
</feature>
<dbReference type="PROSITE" id="PS00134">
    <property type="entry name" value="TRYPSIN_HIS"/>
    <property type="match status" value="1"/>
</dbReference>
<dbReference type="FunFam" id="2.40.10.10:FF:000146">
    <property type="entry name" value="Serine protease 53"/>
    <property type="match status" value="1"/>
</dbReference>
<dbReference type="PROSITE" id="PS50240">
    <property type="entry name" value="TRYPSIN_DOM"/>
    <property type="match status" value="1"/>
</dbReference>
<comment type="similarity">
    <text evidence="9">Belongs to the peptidase S1 family. CLIP subfamily.</text>
</comment>
<dbReference type="OrthoDB" id="547031at2759"/>
<evidence type="ECO:0000256" key="9">
    <source>
        <dbReference type="ARBA" id="ARBA00024195"/>
    </source>
</evidence>
<dbReference type="Gene3D" id="2.40.10.10">
    <property type="entry name" value="Trypsin-like serine proteases"/>
    <property type="match status" value="2"/>
</dbReference>
<dbReference type="GO" id="GO:0005576">
    <property type="term" value="C:extracellular region"/>
    <property type="evidence" value="ECO:0007669"/>
    <property type="project" value="UniProtKB-SubCell"/>
</dbReference>
<dbReference type="InterPro" id="IPR001254">
    <property type="entry name" value="Trypsin_dom"/>
</dbReference>
<dbReference type="InterPro" id="IPR018114">
    <property type="entry name" value="TRYPSIN_HIS"/>
</dbReference>
<dbReference type="eggNOG" id="KOG3627">
    <property type="taxonomic scope" value="Eukaryota"/>
</dbReference>
<comment type="subcellular location">
    <subcellularLocation>
        <location evidence="1">Secreted</location>
    </subcellularLocation>
</comment>
<evidence type="ECO:0000256" key="3">
    <source>
        <dbReference type="ARBA" id="ARBA00022670"/>
    </source>
</evidence>
<dbReference type="GO" id="GO:0004252">
    <property type="term" value="F:serine-type endopeptidase activity"/>
    <property type="evidence" value="ECO:0007669"/>
    <property type="project" value="InterPro"/>
</dbReference>
<evidence type="ECO:0000256" key="11">
    <source>
        <dbReference type="SAM" id="SignalP"/>
    </source>
</evidence>
<accession>B4GHA0</accession>
<dbReference type="InterPro" id="IPR001314">
    <property type="entry name" value="Peptidase_S1A"/>
</dbReference>
<dbReference type="Proteomes" id="UP000008744">
    <property type="component" value="Unassembled WGS sequence"/>
</dbReference>
<dbReference type="PRINTS" id="PR00722">
    <property type="entry name" value="CHYMOTRYPSIN"/>
</dbReference>
<gene>
    <name evidence="13" type="primary">Dper\GL17487</name>
    <name evidence="13" type="ORF">Dper_GL17487</name>
</gene>
<keyword evidence="5" id="KW-0378">Hydrolase</keyword>
<evidence type="ECO:0000259" key="12">
    <source>
        <dbReference type="PROSITE" id="PS50240"/>
    </source>
</evidence>
<keyword evidence="6" id="KW-0720">Serine protease</keyword>
<evidence type="ECO:0000256" key="5">
    <source>
        <dbReference type="ARBA" id="ARBA00022801"/>
    </source>
</evidence>
<name>B4GHA0_DROPE</name>
<evidence type="ECO:0000256" key="7">
    <source>
        <dbReference type="ARBA" id="ARBA00023145"/>
    </source>
</evidence>
<dbReference type="InterPro" id="IPR043504">
    <property type="entry name" value="Peptidase_S1_PA_chymotrypsin"/>
</dbReference>
<dbReference type="STRING" id="7234.B4GHA0"/>
<dbReference type="PhylomeDB" id="B4GHA0"/>
<dbReference type="OMA" id="HCFGPTV"/>
<feature type="signal peptide" evidence="11">
    <location>
        <begin position="1"/>
        <end position="22"/>
    </location>
</feature>
<feature type="chain" id="PRO_5002806967" evidence="11">
    <location>
        <begin position="23"/>
        <end position="304"/>
    </location>
</feature>
<dbReference type="HOGENOM" id="CLU_006842_0_3_1"/>
<keyword evidence="3" id="KW-0645">Protease</keyword>
<dbReference type="SUPFAM" id="SSF50494">
    <property type="entry name" value="Trypsin-like serine proteases"/>
    <property type="match status" value="1"/>
</dbReference>
<protein>
    <submittedName>
        <fullName evidence="13">GL17487</fullName>
    </submittedName>
</protein>
<keyword evidence="14" id="KW-1185">Reference proteome</keyword>
<keyword evidence="4 11" id="KW-0732">Signal</keyword>
<keyword evidence="2" id="KW-0964">Secreted</keyword>
<keyword evidence="7" id="KW-0865">Zymogen</keyword>
<dbReference type="EMBL" id="CH479183">
    <property type="protein sequence ID" value="EDW35870.1"/>
    <property type="molecule type" value="Genomic_DNA"/>
</dbReference>
<dbReference type="PANTHER" id="PTHR24256">
    <property type="entry name" value="TRYPTASE-RELATED"/>
    <property type="match status" value="1"/>
</dbReference>
<reference evidence="13 14" key="1">
    <citation type="journal article" date="2007" name="Nature">
        <title>Evolution of genes and genomes on the Drosophila phylogeny.</title>
        <authorList>
            <consortium name="Drosophila 12 Genomes Consortium"/>
            <person name="Clark A.G."/>
            <person name="Eisen M.B."/>
            <person name="Smith D.R."/>
            <person name="Bergman C.M."/>
            <person name="Oliver B."/>
            <person name="Markow T.A."/>
            <person name="Kaufman T.C."/>
            <person name="Kellis M."/>
            <person name="Gelbart W."/>
            <person name="Iyer V.N."/>
            <person name="Pollard D.A."/>
            <person name="Sackton T.B."/>
            <person name="Larracuente A.M."/>
            <person name="Singh N.D."/>
            <person name="Abad J.P."/>
            <person name="Abt D.N."/>
            <person name="Adryan B."/>
            <person name="Aguade M."/>
            <person name="Akashi H."/>
            <person name="Anderson W.W."/>
            <person name="Aquadro C.F."/>
            <person name="Ardell D.H."/>
            <person name="Arguello R."/>
            <person name="Artieri C.G."/>
            <person name="Barbash D.A."/>
            <person name="Barker D."/>
            <person name="Barsanti P."/>
            <person name="Batterham P."/>
            <person name="Batzoglou S."/>
            <person name="Begun D."/>
            <person name="Bhutkar A."/>
            <person name="Blanco E."/>
            <person name="Bosak S.A."/>
            <person name="Bradley R.K."/>
            <person name="Brand A.D."/>
            <person name="Brent M.R."/>
            <person name="Brooks A.N."/>
            <person name="Brown R.H."/>
            <person name="Butlin R.K."/>
            <person name="Caggese C."/>
            <person name="Calvi B.R."/>
            <person name="Bernardo de Carvalho A."/>
            <person name="Caspi A."/>
            <person name="Castrezana S."/>
            <person name="Celniker S.E."/>
            <person name="Chang J.L."/>
            <person name="Chapple C."/>
            <person name="Chatterji S."/>
            <person name="Chinwalla A."/>
            <person name="Civetta A."/>
            <person name="Clifton S.W."/>
            <person name="Comeron J.M."/>
            <person name="Costello J.C."/>
            <person name="Coyne J.A."/>
            <person name="Daub J."/>
            <person name="David R.G."/>
            <person name="Delcher A.L."/>
            <person name="Delehaunty K."/>
            <person name="Do C.B."/>
            <person name="Ebling H."/>
            <person name="Edwards K."/>
            <person name="Eickbush T."/>
            <person name="Evans J.D."/>
            <person name="Filipski A."/>
            <person name="Findeiss S."/>
            <person name="Freyhult E."/>
            <person name="Fulton L."/>
            <person name="Fulton R."/>
            <person name="Garcia A.C."/>
            <person name="Gardiner A."/>
            <person name="Garfield D.A."/>
            <person name="Garvin B.E."/>
            <person name="Gibson G."/>
            <person name="Gilbert D."/>
            <person name="Gnerre S."/>
            <person name="Godfrey J."/>
            <person name="Good R."/>
            <person name="Gotea V."/>
            <person name="Gravely B."/>
            <person name="Greenberg A.J."/>
            <person name="Griffiths-Jones S."/>
            <person name="Gross S."/>
            <person name="Guigo R."/>
            <person name="Gustafson E.A."/>
            <person name="Haerty W."/>
            <person name="Hahn M.W."/>
            <person name="Halligan D.L."/>
            <person name="Halpern A.L."/>
            <person name="Halter G.M."/>
            <person name="Han M.V."/>
            <person name="Heger A."/>
            <person name="Hillier L."/>
            <person name="Hinrichs A.S."/>
            <person name="Holmes I."/>
            <person name="Hoskins R.A."/>
            <person name="Hubisz M.J."/>
            <person name="Hultmark D."/>
            <person name="Huntley M.A."/>
            <person name="Jaffe D.B."/>
            <person name="Jagadeeshan S."/>
            <person name="Jeck W.R."/>
            <person name="Johnson J."/>
            <person name="Jones C.D."/>
            <person name="Jordan W.C."/>
            <person name="Karpen G.H."/>
            <person name="Kataoka E."/>
            <person name="Keightley P.D."/>
            <person name="Kheradpour P."/>
            <person name="Kirkness E.F."/>
            <person name="Koerich L.B."/>
            <person name="Kristiansen K."/>
            <person name="Kudrna D."/>
            <person name="Kulathinal R.J."/>
            <person name="Kumar S."/>
            <person name="Kwok R."/>
            <person name="Lander E."/>
            <person name="Langley C.H."/>
            <person name="Lapoint R."/>
            <person name="Lazzaro B.P."/>
            <person name="Lee S.J."/>
            <person name="Levesque L."/>
            <person name="Li R."/>
            <person name="Lin C.F."/>
            <person name="Lin M.F."/>
            <person name="Lindblad-Toh K."/>
            <person name="Llopart A."/>
            <person name="Long M."/>
            <person name="Low L."/>
            <person name="Lozovsky E."/>
            <person name="Lu J."/>
            <person name="Luo M."/>
            <person name="Machado C.A."/>
            <person name="Makalowski W."/>
            <person name="Marzo M."/>
            <person name="Matsuda M."/>
            <person name="Matzkin L."/>
            <person name="McAllister B."/>
            <person name="McBride C.S."/>
            <person name="McKernan B."/>
            <person name="McKernan K."/>
            <person name="Mendez-Lago M."/>
            <person name="Minx P."/>
            <person name="Mollenhauer M.U."/>
            <person name="Montooth K."/>
            <person name="Mount S.M."/>
            <person name="Mu X."/>
            <person name="Myers E."/>
            <person name="Negre B."/>
            <person name="Newfeld S."/>
            <person name="Nielsen R."/>
            <person name="Noor M.A."/>
            <person name="O'Grady P."/>
            <person name="Pachter L."/>
            <person name="Papaceit M."/>
            <person name="Parisi M.J."/>
            <person name="Parisi M."/>
            <person name="Parts L."/>
            <person name="Pedersen J.S."/>
            <person name="Pesole G."/>
            <person name="Phillippy A.M."/>
            <person name="Ponting C.P."/>
            <person name="Pop M."/>
            <person name="Porcelli D."/>
            <person name="Powell J.R."/>
            <person name="Prohaska S."/>
            <person name="Pruitt K."/>
            <person name="Puig M."/>
            <person name="Quesneville H."/>
            <person name="Ram K.R."/>
            <person name="Rand D."/>
            <person name="Rasmussen M.D."/>
            <person name="Reed L.K."/>
            <person name="Reenan R."/>
            <person name="Reily A."/>
            <person name="Remington K.A."/>
            <person name="Rieger T.T."/>
            <person name="Ritchie M.G."/>
            <person name="Robin C."/>
            <person name="Rogers Y.H."/>
            <person name="Rohde C."/>
            <person name="Rozas J."/>
            <person name="Rubenfield M.J."/>
            <person name="Ruiz A."/>
            <person name="Russo S."/>
            <person name="Salzberg S.L."/>
            <person name="Sanchez-Gracia A."/>
            <person name="Saranga D.J."/>
            <person name="Sato H."/>
            <person name="Schaeffer S.W."/>
            <person name="Schatz M.C."/>
            <person name="Schlenke T."/>
            <person name="Schwartz R."/>
            <person name="Segarra C."/>
            <person name="Singh R.S."/>
            <person name="Sirot L."/>
            <person name="Sirota M."/>
            <person name="Sisneros N.B."/>
            <person name="Smith C.D."/>
            <person name="Smith T.F."/>
            <person name="Spieth J."/>
            <person name="Stage D.E."/>
            <person name="Stark A."/>
            <person name="Stephan W."/>
            <person name="Strausberg R.L."/>
            <person name="Strempel S."/>
            <person name="Sturgill D."/>
            <person name="Sutton G."/>
            <person name="Sutton G.G."/>
            <person name="Tao W."/>
            <person name="Teichmann S."/>
            <person name="Tobari Y.N."/>
            <person name="Tomimura Y."/>
            <person name="Tsolas J.M."/>
            <person name="Valente V.L."/>
            <person name="Venter E."/>
            <person name="Venter J.C."/>
            <person name="Vicario S."/>
            <person name="Vieira F.G."/>
            <person name="Vilella A.J."/>
            <person name="Villasante A."/>
            <person name="Walenz B."/>
            <person name="Wang J."/>
            <person name="Wasserman M."/>
            <person name="Watts T."/>
            <person name="Wilson D."/>
            <person name="Wilson R.K."/>
            <person name="Wing R.A."/>
            <person name="Wolfner M.F."/>
            <person name="Wong A."/>
            <person name="Wong G.K."/>
            <person name="Wu C.I."/>
            <person name="Wu G."/>
            <person name="Yamamoto D."/>
            <person name="Yang H.P."/>
            <person name="Yang S.P."/>
            <person name="Yorke J.A."/>
            <person name="Yoshida K."/>
            <person name="Zdobnov E."/>
            <person name="Zhang P."/>
            <person name="Zhang Y."/>
            <person name="Zimin A.V."/>
            <person name="Baldwin J."/>
            <person name="Abdouelleil A."/>
            <person name="Abdulkadir J."/>
            <person name="Abebe A."/>
            <person name="Abera B."/>
            <person name="Abreu J."/>
            <person name="Acer S.C."/>
            <person name="Aftuck L."/>
            <person name="Alexander A."/>
            <person name="An P."/>
            <person name="Anderson E."/>
            <person name="Anderson S."/>
            <person name="Arachi H."/>
            <person name="Azer M."/>
            <person name="Bachantsang P."/>
            <person name="Barry A."/>
            <person name="Bayul T."/>
            <person name="Berlin A."/>
            <person name="Bessette D."/>
            <person name="Bloom T."/>
            <person name="Blye J."/>
            <person name="Boguslavskiy L."/>
            <person name="Bonnet C."/>
            <person name="Boukhgalter B."/>
            <person name="Bourzgui I."/>
            <person name="Brown A."/>
            <person name="Cahill P."/>
            <person name="Channer S."/>
            <person name="Cheshatsang Y."/>
            <person name="Chuda L."/>
            <person name="Citroen M."/>
            <person name="Collymore A."/>
            <person name="Cooke P."/>
            <person name="Costello M."/>
            <person name="D'Aco K."/>
            <person name="Daza R."/>
            <person name="De Haan G."/>
            <person name="DeGray S."/>
            <person name="DeMaso C."/>
            <person name="Dhargay N."/>
            <person name="Dooley K."/>
            <person name="Dooley E."/>
            <person name="Doricent M."/>
            <person name="Dorje P."/>
            <person name="Dorjee K."/>
            <person name="Dupes A."/>
            <person name="Elong R."/>
            <person name="Falk J."/>
            <person name="Farina A."/>
            <person name="Faro S."/>
            <person name="Ferguson D."/>
            <person name="Fisher S."/>
            <person name="Foley C.D."/>
            <person name="Franke A."/>
            <person name="Friedrich D."/>
            <person name="Gadbois L."/>
            <person name="Gearin G."/>
            <person name="Gearin C.R."/>
            <person name="Giannoukos G."/>
            <person name="Goode T."/>
            <person name="Graham J."/>
            <person name="Grandbois E."/>
            <person name="Grewal S."/>
            <person name="Gyaltsen K."/>
            <person name="Hafez N."/>
            <person name="Hagos B."/>
            <person name="Hall J."/>
            <person name="Henson C."/>
            <person name="Hollinger A."/>
            <person name="Honan T."/>
            <person name="Huard M.D."/>
            <person name="Hughes L."/>
            <person name="Hurhula B."/>
            <person name="Husby M.E."/>
            <person name="Kamat A."/>
            <person name="Kanga B."/>
            <person name="Kashin S."/>
            <person name="Khazanovich D."/>
            <person name="Kisner P."/>
            <person name="Lance K."/>
            <person name="Lara M."/>
            <person name="Lee W."/>
            <person name="Lennon N."/>
            <person name="Letendre F."/>
            <person name="LeVine R."/>
            <person name="Lipovsky A."/>
            <person name="Liu X."/>
            <person name="Liu J."/>
            <person name="Liu S."/>
            <person name="Lokyitsang T."/>
            <person name="Lokyitsang Y."/>
            <person name="Lubonja R."/>
            <person name="Lui A."/>
            <person name="MacDonald P."/>
            <person name="Magnisalis V."/>
            <person name="Maru K."/>
            <person name="Matthews C."/>
            <person name="McCusker W."/>
            <person name="McDonough S."/>
            <person name="Mehta T."/>
            <person name="Meldrim J."/>
            <person name="Meneus L."/>
            <person name="Mihai O."/>
            <person name="Mihalev A."/>
            <person name="Mihova T."/>
            <person name="Mittelman R."/>
            <person name="Mlenga V."/>
            <person name="Montmayeur A."/>
            <person name="Mulrain L."/>
            <person name="Navidi A."/>
            <person name="Naylor J."/>
            <person name="Negash T."/>
            <person name="Nguyen T."/>
            <person name="Nguyen N."/>
            <person name="Nicol R."/>
            <person name="Norbu C."/>
            <person name="Norbu N."/>
            <person name="Novod N."/>
            <person name="O'Neill B."/>
            <person name="Osman S."/>
            <person name="Markiewicz E."/>
            <person name="Oyono O.L."/>
            <person name="Patti C."/>
            <person name="Phunkhang P."/>
            <person name="Pierre F."/>
            <person name="Priest M."/>
            <person name="Raghuraman S."/>
            <person name="Rege F."/>
            <person name="Reyes R."/>
            <person name="Rise C."/>
            <person name="Rogov P."/>
            <person name="Ross K."/>
            <person name="Ryan E."/>
            <person name="Settipalli S."/>
            <person name="Shea T."/>
            <person name="Sherpa N."/>
            <person name="Shi L."/>
            <person name="Shih D."/>
            <person name="Sparrow T."/>
            <person name="Spaulding J."/>
            <person name="Stalker J."/>
            <person name="Stange-Thomann N."/>
            <person name="Stavropoulos S."/>
            <person name="Stone C."/>
            <person name="Strader C."/>
            <person name="Tesfaye S."/>
            <person name="Thomson T."/>
            <person name="Thoulutsang Y."/>
            <person name="Thoulutsang D."/>
            <person name="Topham K."/>
            <person name="Topping I."/>
            <person name="Tsamla T."/>
            <person name="Vassiliev H."/>
            <person name="Vo A."/>
            <person name="Wangchuk T."/>
            <person name="Wangdi T."/>
            <person name="Weiand M."/>
            <person name="Wilkinson J."/>
            <person name="Wilson A."/>
            <person name="Yadav S."/>
            <person name="Young G."/>
            <person name="Yu Q."/>
            <person name="Zembek L."/>
            <person name="Zhong D."/>
            <person name="Zimmer A."/>
            <person name="Zwirko Z."/>
            <person name="Jaffe D.B."/>
            <person name="Alvarez P."/>
            <person name="Brockman W."/>
            <person name="Butler J."/>
            <person name="Chin C."/>
            <person name="Gnerre S."/>
            <person name="Grabherr M."/>
            <person name="Kleber M."/>
            <person name="Mauceli E."/>
            <person name="MacCallum I."/>
        </authorList>
    </citation>
    <scope>NUCLEOTIDE SEQUENCE [LARGE SCALE GENOMIC DNA]</scope>
    <source>
        <strain evidence="14">MSH-3 / Tucson 14011-0111.49</strain>
    </source>
</reference>
<dbReference type="Pfam" id="PF00089">
    <property type="entry name" value="Trypsin"/>
    <property type="match status" value="1"/>
</dbReference>
<dbReference type="InterPro" id="IPR051487">
    <property type="entry name" value="Ser/Thr_Proteases_Immune/Dev"/>
</dbReference>
<dbReference type="SMART" id="SM00020">
    <property type="entry name" value="Tryp_SPc"/>
    <property type="match status" value="1"/>
</dbReference>
<dbReference type="AlphaFoldDB" id="B4GHA0"/>
<evidence type="ECO:0000256" key="10">
    <source>
        <dbReference type="SAM" id="MobiDB-lite"/>
    </source>
</evidence>